<dbReference type="GO" id="GO:0006633">
    <property type="term" value="P:fatty acid biosynthetic process"/>
    <property type="evidence" value="ECO:0007669"/>
    <property type="project" value="InterPro"/>
</dbReference>
<dbReference type="PANTHER" id="PTHR43842">
    <property type="entry name" value="PROPIONYL-COA CARBOXYLASE BETA CHAIN"/>
    <property type="match status" value="1"/>
</dbReference>
<dbReference type="PROSITE" id="PS50989">
    <property type="entry name" value="COA_CT_CTER"/>
    <property type="match status" value="1"/>
</dbReference>
<dbReference type="PROSITE" id="PS50980">
    <property type="entry name" value="COA_CT_NTER"/>
    <property type="match status" value="1"/>
</dbReference>
<evidence type="ECO:0000259" key="4">
    <source>
        <dbReference type="PROSITE" id="PS50989"/>
    </source>
</evidence>
<sequence>MRAVLEQVEARRAEARAGGGERRVAAQHGKGKLTARERIDVLLDEGSFEEYDMYVTHRSVDFGMAGQKIPGDGVVTGWGTINGRQVYVFSQDFTVLGGSLSETHAQKICKIMDMAARNGAPVIGLNDSGGARIQEGVASLAGYAEVFRRNAEVSGVIPQISVIMGPCAGGAVYSPAMTDFIFMVRDSSYMFVTGPDVVKTVTNEIVTAEELGGARTHTTKSSVADGAYENDVEALEHVRLLFDFLPLNNREKPPVRPFHDDPSRIEMRLDSLIPDSAAKPYDMKELILAIADEGDFFELQASFARNIITGFIRIEGQTVGVVANQPMVLAGCLDIDSSRKAARFVRFCDAFSIPILTLVDVPGFLPGTAQEYGGVIKHGAKLLFAYSQATVPMVTLITRKAYGGAYDVMASKHIGADVNYAWPTAEIAVMGAKGATEILYRSELGDPEKIAARTKEYEERFANPFVAAERGFIDEVIMPHSSRRRIARAFASLRNKQVETRWRKHDTIPL</sequence>
<dbReference type="GO" id="GO:0004658">
    <property type="term" value="F:propionyl-CoA carboxylase activity"/>
    <property type="evidence" value="ECO:0007669"/>
    <property type="project" value="UniProtKB-ARBA"/>
</dbReference>
<name>A0A2J0Z5Q8_RHIML</name>
<organism evidence="5 6">
    <name type="scientific">Rhizobium meliloti</name>
    <name type="common">Ensifer meliloti</name>
    <name type="synonym">Sinorhizobium meliloti</name>
    <dbReference type="NCBI Taxonomy" id="382"/>
    <lineage>
        <taxon>Bacteria</taxon>
        <taxon>Pseudomonadati</taxon>
        <taxon>Pseudomonadota</taxon>
        <taxon>Alphaproteobacteria</taxon>
        <taxon>Hyphomicrobiales</taxon>
        <taxon>Rhizobiaceae</taxon>
        <taxon>Sinorhizobium/Ensifer group</taxon>
        <taxon>Sinorhizobium</taxon>
    </lineage>
</organism>
<dbReference type="InterPro" id="IPR029045">
    <property type="entry name" value="ClpP/crotonase-like_dom_sf"/>
</dbReference>
<comment type="similarity">
    <text evidence="1">Belongs to the AccD/PCCB family.</text>
</comment>
<dbReference type="InterPro" id="IPR051047">
    <property type="entry name" value="AccD/PCCB"/>
</dbReference>
<comment type="caution">
    <text evidence="5">The sequence shown here is derived from an EMBL/GenBank/DDBJ whole genome shotgun (WGS) entry which is preliminary data.</text>
</comment>
<gene>
    <name evidence="5" type="ORF">CEJ86_09075</name>
</gene>
<dbReference type="GO" id="GO:0003989">
    <property type="term" value="F:acetyl-CoA carboxylase activity"/>
    <property type="evidence" value="ECO:0007669"/>
    <property type="project" value="InterPro"/>
</dbReference>
<evidence type="ECO:0000256" key="1">
    <source>
        <dbReference type="ARBA" id="ARBA00006102"/>
    </source>
</evidence>
<dbReference type="AlphaFoldDB" id="A0A2J0Z5Q8"/>
<dbReference type="Gene3D" id="3.90.226.10">
    <property type="entry name" value="2-enoyl-CoA Hydratase, Chain A, domain 1"/>
    <property type="match status" value="2"/>
</dbReference>
<dbReference type="PRINTS" id="PR01070">
    <property type="entry name" value="ACCCTRFRASEB"/>
</dbReference>
<evidence type="ECO:0000259" key="3">
    <source>
        <dbReference type="PROSITE" id="PS50980"/>
    </source>
</evidence>
<dbReference type="Pfam" id="PF01039">
    <property type="entry name" value="Carboxyl_trans"/>
    <property type="match status" value="1"/>
</dbReference>
<reference evidence="5 6" key="1">
    <citation type="submission" date="2017-06" db="EMBL/GenBank/DDBJ databases">
        <title>Ensifer strains isolated from leguminous trees and herbs display diverse denitrification phenotypes with some acting as strong N2O sinks.</title>
        <authorList>
            <person name="Woliy K."/>
            <person name="Mania D."/>
            <person name="Bakken L.R."/>
            <person name="Frostegard A."/>
        </authorList>
    </citation>
    <scope>NUCLEOTIDE SEQUENCE [LARGE SCALE GENOMIC DNA]</scope>
    <source>
        <strain evidence="5 6">AC50a</strain>
    </source>
</reference>
<keyword evidence="5" id="KW-0808">Transferase</keyword>
<dbReference type="Proteomes" id="UP000231987">
    <property type="component" value="Unassembled WGS sequence"/>
</dbReference>
<dbReference type="FunFam" id="3.90.226.10:FF:000017">
    <property type="entry name" value="Propionyl-CoA carboxylase subunit beta 5"/>
    <property type="match status" value="1"/>
</dbReference>
<dbReference type="InterPro" id="IPR011763">
    <property type="entry name" value="COA_CT_C"/>
</dbReference>
<feature type="domain" description="CoA carboxyltransferase N-terminal" evidence="3">
    <location>
        <begin position="1"/>
        <end position="257"/>
    </location>
</feature>
<dbReference type="GO" id="GO:0016740">
    <property type="term" value="F:transferase activity"/>
    <property type="evidence" value="ECO:0007669"/>
    <property type="project" value="UniProtKB-KW"/>
</dbReference>
<evidence type="ECO:0000256" key="2">
    <source>
        <dbReference type="ARBA" id="ARBA00074538"/>
    </source>
</evidence>
<dbReference type="FunFam" id="3.90.226.10:FF:000016">
    <property type="entry name" value="Propionyl-CoA carboxylase, beta subunit"/>
    <property type="match status" value="1"/>
</dbReference>
<feature type="domain" description="CoA carboxyltransferase C-terminal" evidence="4">
    <location>
        <begin position="264"/>
        <end position="504"/>
    </location>
</feature>
<dbReference type="SUPFAM" id="SSF52096">
    <property type="entry name" value="ClpP/crotonase"/>
    <property type="match status" value="2"/>
</dbReference>
<evidence type="ECO:0000313" key="5">
    <source>
        <dbReference type="EMBL" id="PJR15840.1"/>
    </source>
</evidence>
<dbReference type="RefSeq" id="WP_100671276.1">
    <property type="nucleotide sequence ID" value="NZ_CP141213.1"/>
</dbReference>
<dbReference type="GO" id="GO:0009317">
    <property type="term" value="C:acetyl-CoA carboxylase complex"/>
    <property type="evidence" value="ECO:0007669"/>
    <property type="project" value="InterPro"/>
</dbReference>
<protein>
    <recommendedName>
        <fullName evidence="2">Propionyl-CoA carboxylase beta chain</fullName>
    </recommendedName>
</protein>
<evidence type="ECO:0000313" key="6">
    <source>
        <dbReference type="Proteomes" id="UP000231987"/>
    </source>
</evidence>
<dbReference type="InterPro" id="IPR034733">
    <property type="entry name" value="AcCoA_carboxyl_beta"/>
</dbReference>
<proteinExistence type="inferred from homology"/>
<dbReference type="GO" id="GO:0015977">
    <property type="term" value="P:carbon fixation"/>
    <property type="evidence" value="ECO:0007669"/>
    <property type="project" value="UniProtKB-ARBA"/>
</dbReference>
<dbReference type="InterPro" id="IPR000438">
    <property type="entry name" value="Acetyl_CoA_COase_Trfase_b_su"/>
</dbReference>
<dbReference type="PANTHER" id="PTHR43842:SF2">
    <property type="entry name" value="PROPIONYL-COA CARBOXYLASE BETA CHAIN, MITOCHONDRIAL"/>
    <property type="match status" value="1"/>
</dbReference>
<dbReference type="EMBL" id="NJGD01000003">
    <property type="protein sequence ID" value="PJR15840.1"/>
    <property type="molecule type" value="Genomic_DNA"/>
</dbReference>
<dbReference type="InterPro" id="IPR011762">
    <property type="entry name" value="COA_CT_N"/>
</dbReference>
<accession>A0A2J0Z5Q8</accession>